<proteinExistence type="predicted"/>
<dbReference type="AlphaFoldDB" id="A0A6U6TMQ8"/>
<feature type="compositionally biased region" description="Basic and acidic residues" evidence="1">
    <location>
        <begin position="32"/>
        <end position="44"/>
    </location>
</feature>
<sequence>MFGVNAPHKRGLGAPTGPKHGHSDDEFVPDSAADREHRQKLEFIKEGKKMEKMLLATRSAVATAMVQAGGKMNLDAAGMAVMSGFGSLPSSASPAATCVQQPEGPPRKKEKDKEKDKDKKKAKKKSKKKKAGKKKEKTKKDKKKKKEKKKEKKKKESSSSSSGSDSDSESSAEEVSDDSAPAAKRGKV</sequence>
<dbReference type="EMBL" id="HBGQ01076316">
    <property type="protein sequence ID" value="CAD9498625.1"/>
    <property type="molecule type" value="Transcribed_RNA"/>
</dbReference>
<feature type="region of interest" description="Disordered" evidence="1">
    <location>
        <begin position="82"/>
        <end position="188"/>
    </location>
</feature>
<feature type="compositionally biased region" description="Acidic residues" evidence="1">
    <location>
        <begin position="166"/>
        <end position="177"/>
    </location>
</feature>
<organism evidence="3">
    <name type="scientific">Alexandrium andersonii</name>
    <dbReference type="NCBI Taxonomy" id="327968"/>
    <lineage>
        <taxon>Eukaryota</taxon>
        <taxon>Sar</taxon>
        <taxon>Alveolata</taxon>
        <taxon>Dinophyceae</taxon>
        <taxon>Gonyaulacales</taxon>
        <taxon>Pyrocystaceae</taxon>
        <taxon>Alexandrium</taxon>
    </lineage>
</organism>
<evidence type="ECO:0000313" key="2">
    <source>
        <dbReference type="EMBL" id="CAD9498615.1"/>
    </source>
</evidence>
<feature type="compositionally biased region" description="Basic and acidic residues" evidence="1">
    <location>
        <begin position="105"/>
        <end position="119"/>
    </location>
</feature>
<evidence type="ECO:0000256" key="1">
    <source>
        <dbReference type="SAM" id="MobiDB-lite"/>
    </source>
</evidence>
<dbReference type="EMBL" id="HBGQ01076314">
    <property type="protein sequence ID" value="CAD9498615.1"/>
    <property type="molecule type" value="Transcribed_RNA"/>
</dbReference>
<evidence type="ECO:0000313" key="3">
    <source>
        <dbReference type="EMBL" id="CAD9498625.1"/>
    </source>
</evidence>
<feature type="compositionally biased region" description="Polar residues" evidence="1">
    <location>
        <begin position="88"/>
        <end position="100"/>
    </location>
</feature>
<reference evidence="3" key="1">
    <citation type="submission" date="2021-01" db="EMBL/GenBank/DDBJ databases">
        <authorList>
            <person name="Corre E."/>
            <person name="Pelletier E."/>
            <person name="Niang G."/>
            <person name="Scheremetjew M."/>
            <person name="Finn R."/>
            <person name="Kale V."/>
            <person name="Holt S."/>
            <person name="Cochrane G."/>
            <person name="Meng A."/>
            <person name="Brown T."/>
            <person name="Cohen L."/>
        </authorList>
    </citation>
    <scope>NUCLEOTIDE SEQUENCE</scope>
    <source>
        <strain evidence="3">CCMP2222</strain>
    </source>
</reference>
<feature type="region of interest" description="Disordered" evidence="1">
    <location>
        <begin position="1"/>
        <end position="44"/>
    </location>
</feature>
<protein>
    <submittedName>
        <fullName evidence="3">Uncharacterized protein</fullName>
    </submittedName>
</protein>
<name>A0A6U6TMQ8_9DINO</name>
<gene>
    <name evidence="2" type="ORF">AAND1436_LOCUS36550</name>
    <name evidence="3" type="ORF">AAND1436_LOCUS36552</name>
</gene>
<feature type="compositionally biased region" description="Basic residues" evidence="1">
    <location>
        <begin position="120"/>
        <end position="155"/>
    </location>
</feature>
<accession>A0A6U6TMQ8</accession>